<dbReference type="AlphaFoldDB" id="T0F7P0"/>
<protein>
    <submittedName>
        <fullName evidence="1">Uncharacterized protein</fullName>
    </submittedName>
</protein>
<dbReference type="OrthoDB" id="344994at2"/>
<reference evidence="1" key="1">
    <citation type="submission" date="2013-05" db="EMBL/GenBank/DDBJ databases">
        <authorList>
            <person name="Harkins D.M."/>
            <person name="Durkin A.S."/>
            <person name="Brinkac L.M."/>
            <person name="Haft D.H."/>
            <person name="Selengut J.D."/>
            <person name="Sanka R."/>
            <person name="DePew J."/>
            <person name="Purushe J."/>
            <person name="Hartskeerl R.A."/>
            <person name="Ahmed A."/>
            <person name="van der Linden H."/>
            <person name="Goris M.G.A."/>
            <person name="Vinetz J.M."/>
            <person name="Sutton G.G."/>
            <person name="Nierman W.C."/>
            <person name="Fouts D.E."/>
        </authorList>
    </citation>
    <scope>NUCLEOTIDE SEQUENCE [LARGE SCALE GENOMIC DNA]</scope>
    <source>
        <strain evidence="1">5399</strain>
    </source>
</reference>
<dbReference type="RefSeq" id="WP_010569791.1">
    <property type="nucleotide sequence ID" value="NZ_AHMO02000011.1"/>
</dbReference>
<dbReference type="Proteomes" id="UP000015454">
    <property type="component" value="Unassembled WGS sequence"/>
</dbReference>
<accession>T0F7P0</accession>
<sequence>MIENCSDPVGLAETKEFIDRIFRTAGYTKSPYKNINLDSWSTWFYIRHKGKIISAMRVVEKVPGNFIPLEQVVIVGSSPHKRYAIIEDNVADWNSVAFETTVTGIKAAYINFKIVAKFCILKGYETVYGMYNPQLKGIESLYINHGAEISKKYLGPVFFPGFYLNGKLAHFNVIELKKKALQEVASQL</sequence>
<dbReference type="EMBL" id="AHMO02000011">
    <property type="protein sequence ID" value="EQA43517.1"/>
    <property type="molecule type" value="Genomic_DNA"/>
</dbReference>
<organism evidence="1 2">
    <name type="scientific">Leptospira broomii serovar Hurstbridge str. 5399</name>
    <dbReference type="NCBI Taxonomy" id="1049789"/>
    <lineage>
        <taxon>Bacteria</taxon>
        <taxon>Pseudomonadati</taxon>
        <taxon>Spirochaetota</taxon>
        <taxon>Spirochaetia</taxon>
        <taxon>Leptospirales</taxon>
        <taxon>Leptospiraceae</taxon>
        <taxon>Leptospira</taxon>
    </lineage>
</organism>
<gene>
    <name evidence="1" type="ORF">LEP1GSC050_1361</name>
</gene>
<evidence type="ECO:0000313" key="2">
    <source>
        <dbReference type="Proteomes" id="UP000015454"/>
    </source>
</evidence>
<evidence type="ECO:0000313" key="1">
    <source>
        <dbReference type="EMBL" id="EQA43517.1"/>
    </source>
</evidence>
<comment type="caution">
    <text evidence="1">The sequence shown here is derived from an EMBL/GenBank/DDBJ whole genome shotgun (WGS) entry which is preliminary data.</text>
</comment>
<dbReference type="NCBIfam" id="NF047533">
    <property type="entry name" value="LBL_2463_fam"/>
    <property type="match status" value="1"/>
</dbReference>
<name>T0F7P0_9LEPT</name>
<keyword evidence="2" id="KW-1185">Reference proteome</keyword>
<proteinExistence type="predicted"/>
<dbReference type="STRING" id="1049789.LEP1GSC050_1361"/>